<keyword evidence="2" id="KW-0238">DNA-binding</keyword>
<dbReference type="PANTHER" id="PTHR43537:SF5">
    <property type="entry name" value="UXU OPERON TRANSCRIPTIONAL REGULATOR"/>
    <property type="match status" value="1"/>
</dbReference>
<sequence length="294" mass="31883">MLDPISDSPRRARVQPRLAELIASELREQILNSVHTSGLLPKQDDLVAMFGVSAPPLREALRILEGEGLITVRRGKVGGAVIHRPDGGSVSHAVGMALQGDQIRLRDLGGSILSFEPVCAQACADDVDVREVLRPILELNLQQTAEAMGDGPVFTHRARQFHDLVVAQTPSRTTRLLVRSLVAIWSAQEEIWAHEASELGQYPTEEAQRSVLEAHTRIAEKILNGDGSGAERSARTHLAASQQSMLSLFGDRVVDASSARAVRGLRDETARQSDSSRLYAGVDLPSGRAWVSSL</sequence>
<dbReference type="Pfam" id="PF07729">
    <property type="entry name" value="FCD"/>
    <property type="match status" value="1"/>
</dbReference>
<evidence type="ECO:0000256" key="1">
    <source>
        <dbReference type="ARBA" id="ARBA00023015"/>
    </source>
</evidence>
<dbReference type="PANTHER" id="PTHR43537">
    <property type="entry name" value="TRANSCRIPTIONAL REGULATOR, GNTR FAMILY"/>
    <property type="match status" value="1"/>
</dbReference>
<feature type="domain" description="HTH gntR-type" evidence="4">
    <location>
        <begin position="16"/>
        <end position="85"/>
    </location>
</feature>
<dbReference type="SUPFAM" id="SSF48008">
    <property type="entry name" value="GntR ligand-binding domain-like"/>
    <property type="match status" value="1"/>
</dbReference>
<dbReference type="OrthoDB" id="4535513at2"/>
<dbReference type="GO" id="GO:0003700">
    <property type="term" value="F:DNA-binding transcription factor activity"/>
    <property type="evidence" value="ECO:0007669"/>
    <property type="project" value="InterPro"/>
</dbReference>
<accession>A0A5M4F9B3</accession>
<dbReference type="PROSITE" id="PS50949">
    <property type="entry name" value="HTH_GNTR"/>
    <property type="match status" value="1"/>
</dbReference>
<reference evidence="5" key="1">
    <citation type="submission" date="2019-09" db="EMBL/GenBank/DDBJ databases">
        <authorList>
            <person name="Li J."/>
        </authorList>
    </citation>
    <scope>NUCLEOTIDE SEQUENCE [LARGE SCALE GENOMIC DNA]</scope>
    <source>
        <strain evidence="5">JCM 14732</strain>
    </source>
</reference>
<dbReference type="SUPFAM" id="SSF46785">
    <property type="entry name" value="Winged helix' DNA-binding domain"/>
    <property type="match status" value="1"/>
</dbReference>
<comment type="caution">
    <text evidence="5">The sequence shown here is derived from an EMBL/GenBank/DDBJ whole genome shotgun (WGS) entry which is preliminary data.</text>
</comment>
<dbReference type="SMART" id="SM00345">
    <property type="entry name" value="HTH_GNTR"/>
    <property type="match status" value="1"/>
</dbReference>
<dbReference type="CDD" id="cd07377">
    <property type="entry name" value="WHTH_GntR"/>
    <property type="match status" value="1"/>
</dbReference>
<evidence type="ECO:0000313" key="5">
    <source>
        <dbReference type="EMBL" id="KAA1394298.1"/>
    </source>
</evidence>
<dbReference type="InterPro" id="IPR036388">
    <property type="entry name" value="WH-like_DNA-bd_sf"/>
</dbReference>
<dbReference type="RefSeq" id="WP_149690908.1">
    <property type="nucleotide sequence ID" value="NZ_SDPQ02000004.1"/>
</dbReference>
<dbReference type="InterPro" id="IPR008920">
    <property type="entry name" value="TF_FadR/GntR_C"/>
</dbReference>
<gene>
    <name evidence="5" type="ORF">ESP70_019035</name>
</gene>
<dbReference type="Gene3D" id="1.10.10.10">
    <property type="entry name" value="Winged helix-like DNA-binding domain superfamily/Winged helix DNA-binding domain"/>
    <property type="match status" value="1"/>
</dbReference>
<dbReference type="GO" id="GO:0003677">
    <property type="term" value="F:DNA binding"/>
    <property type="evidence" value="ECO:0007669"/>
    <property type="project" value="UniProtKB-KW"/>
</dbReference>
<evidence type="ECO:0000259" key="4">
    <source>
        <dbReference type="PROSITE" id="PS50949"/>
    </source>
</evidence>
<organism evidence="5 6">
    <name type="scientific">Aeromicrobium ginsengisoli</name>
    <dbReference type="NCBI Taxonomy" id="363867"/>
    <lineage>
        <taxon>Bacteria</taxon>
        <taxon>Bacillati</taxon>
        <taxon>Actinomycetota</taxon>
        <taxon>Actinomycetes</taxon>
        <taxon>Propionibacteriales</taxon>
        <taxon>Nocardioidaceae</taxon>
        <taxon>Aeromicrobium</taxon>
    </lineage>
</organism>
<evidence type="ECO:0000313" key="6">
    <source>
        <dbReference type="Proteomes" id="UP000380867"/>
    </source>
</evidence>
<dbReference type="InterPro" id="IPR000524">
    <property type="entry name" value="Tscrpt_reg_HTH_GntR"/>
</dbReference>
<keyword evidence="3" id="KW-0804">Transcription</keyword>
<dbReference type="Gene3D" id="1.20.120.530">
    <property type="entry name" value="GntR ligand-binding domain-like"/>
    <property type="match status" value="1"/>
</dbReference>
<dbReference type="Proteomes" id="UP000380867">
    <property type="component" value="Unassembled WGS sequence"/>
</dbReference>
<dbReference type="AlphaFoldDB" id="A0A5M4F9B3"/>
<evidence type="ECO:0000256" key="3">
    <source>
        <dbReference type="ARBA" id="ARBA00023163"/>
    </source>
</evidence>
<proteinExistence type="predicted"/>
<dbReference type="Pfam" id="PF00392">
    <property type="entry name" value="GntR"/>
    <property type="match status" value="1"/>
</dbReference>
<dbReference type="InterPro" id="IPR036390">
    <property type="entry name" value="WH_DNA-bd_sf"/>
</dbReference>
<keyword evidence="6" id="KW-1185">Reference proteome</keyword>
<name>A0A5M4F9B3_9ACTN</name>
<dbReference type="PRINTS" id="PR00035">
    <property type="entry name" value="HTHGNTR"/>
</dbReference>
<dbReference type="InterPro" id="IPR011711">
    <property type="entry name" value="GntR_C"/>
</dbReference>
<protein>
    <submittedName>
        <fullName evidence="5">FadR family transcriptional regulator</fullName>
    </submittedName>
</protein>
<dbReference type="EMBL" id="SDPQ02000004">
    <property type="protein sequence ID" value="KAA1394298.1"/>
    <property type="molecule type" value="Genomic_DNA"/>
</dbReference>
<evidence type="ECO:0000256" key="2">
    <source>
        <dbReference type="ARBA" id="ARBA00023125"/>
    </source>
</evidence>
<keyword evidence="1" id="KW-0805">Transcription regulation</keyword>